<evidence type="ECO:0000313" key="2">
    <source>
        <dbReference type="Proteomes" id="UP000020529"/>
    </source>
</evidence>
<reference evidence="1 2" key="1">
    <citation type="submission" date="2014-02" db="EMBL/GenBank/DDBJ databases">
        <authorList>
            <person name="Sears C."/>
            <person name="Carroll K."/>
            <person name="Sack B.R."/>
            <person name="Qadri F."/>
            <person name="Myers L.L."/>
            <person name="Chung G.-T."/>
            <person name="Escheverria P."/>
            <person name="Fraser C.M."/>
            <person name="Sadzewicz L."/>
            <person name="Shefchek K.A."/>
            <person name="Tallon L."/>
            <person name="Das S.P."/>
            <person name="Daugherty S."/>
            <person name="Mongodin E.F."/>
        </authorList>
    </citation>
    <scope>NUCLEOTIDE SEQUENCE [LARGE SCALE GENOMIC DNA]</scope>
    <source>
        <strain evidence="2">3988T(B)14</strain>
    </source>
</reference>
<dbReference type="EMBL" id="JGCY01000403">
    <property type="protein sequence ID" value="EXY72499.1"/>
    <property type="molecule type" value="Genomic_DNA"/>
</dbReference>
<proteinExistence type="predicted"/>
<sequence>MNGFIVFLSVTDKSNISMGKNKSNRKKYLKIKYEKEEEPVYTCILLIPIYRRG</sequence>
<protein>
    <submittedName>
        <fullName evidence="1">Uncharacterized protein</fullName>
    </submittedName>
</protein>
<dbReference type="AlphaFoldDB" id="A0A015SJU0"/>
<evidence type="ECO:0000313" key="1">
    <source>
        <dbReference type="EMBL" id="EXY72499.1"/>
    </source>
</evidence>
<accession>A0A015SJU0</accession>
<comment type="caution">
    <text evidence="1">The sequence shown here is derived from an EMBL/GenBank/DDBJ whole genome shotgun (WGS) entry which is preliminary data.</text>
</comment>
<dbReference type="Proteomes" id="UP000020529">
    <property type="component" value="Unassembled WGS sequence"/>
</dbReference>
<gene>
    <name evidence="1" type="ORF">M124_3715</name>
</gene>
<organism evidence="1 2">
    <name type="scientific">Bacteroides fragilis str. 3988T(B)14</name>
    <dbReference type="NCBI Taxonomy" id="1339315"/>
    <lineage>
        <taxon>Bacteria</taxon>
        <taxon>Pseudomonadati</taxon>
        <taxon>Bacteroidota</taxon>
        <taxon>Bacteroidia</taxon>
        <taxon>Bacteroidales</taxon>
        <taxon>Bacteroidaceae</taxon>
        <taxon>Bacteroides</taxon>
    </lineage>
</organism>
<name>A0A015SJU0_BACFG</name>
<dbReference type="PATRIC" id="fig|1339315.3.peg.4358"/>